<gene>
    <name evidence="4" type="ORF">J2Z31_004727</name>
</gene>
<dbReference type="InterPro" id="IPR036291">
    <property type="entry name" value="NAD(P)-bd_dom_sf"/>
</dbReference>
<dbReference type="Proteomes" id="UP000730739">
    <property type="component" value="Unassembled WGS sequence"/>
</dbReference>
<comment type="caution">
    <text evidence="4">The sequence shown here is derived from an EMBL/GenBank/DDBJ whole genome shotgun (WGS) entry which is preliminary data.</text>
</comment>
<dbReference type="PRINTS" id="PR00081">
    <property type="entry name" value="GDHRDH"/>
</dbReference>
<dbReference type="InterPro" id="IPR002347">
    <property type="entry name" value="SDR_fam"/>
</dbReference>
<evidence type="ECO:0000313" key="5">
    <source>
        <dbReference type="Proteomes" id="UP000730739"/>
    </source>
</evidence>
<dbReference type="CDD" id="cd05233">
    <property type="entry name" value="SDR_c"/>
    <property type="match status" value="1"/>
</dbReference>
<dbReference type="SMART" id="SM00822">
    <property type="entry name" value="PKS_KR"/>
    <property type="match status" value="1"/>
</dbReference>
<dbReference type="SUPFAM" id="SSF51735">
    <property type="entry name" value="NAD(P)-binding Rossmann-fold domains"/>
    <property type="match status" value="1"/>
</dbReference>
<protein>
    <submittedName>
        <fullName evidence="4">NAD(P)-dependent dehydrogenase (Short-subunit alcohol dehydrogenase family)</fullName>
    </submittedName>
</protein>
<sequence length="273" mass="29062">MGKDCARLDGKIAIVTGGTQGLGASIAALFAERGAEGIVICGRNSAKGEAKAAEIGKATGAKVVYVPADLERVKDARAVVAACDREFGRVDALVNAAAITDRGTILDTTPELFDRMFAVNVRAPFFLMQETVKLMRRDKTDGTIVNIGSMSAMAGQPFIAAYCASKGALETLTKNTAYALLRNRIRVNGVNIGWMASEGEDRIQREYHGAPADWLEKAAARQPFGRLVDPAEVARACAYLSSKESGLMTGSVICFDQSIWGAYDSSPHPEAPL</sequence>
<dbReference type="NCBIfam" id="NF004847">
    <property type="entry name" value="PRK06198.1"/>
    <property type="match status" value="1"/>
</dbReference>
<reference evidence="4 5" key="1">
    <citation type="submission" date="2021-03" db="EMBL/GenBank/DDBJ databases">
        <title>Genomic Encyclopedia of Type Strains, Phase IV (KMG-IV): sequencing the most valuable type-strain genomes for metagenomic binning, comparative biology and taxonomic classification.</title>
        <authorList>
            <person name="Goeker M."/>
        </authorList>
    </citation>
    <scope>NUCLEOTIDE SEQUENCE [LARGE SCALE GENOMIC DNA]</scope>
    <source>
        <strain evidence="4 5">DSM 13372</strain>
    </source>
</reference>
<proteinExistence type="inferred from homology"/>
<dbReference type="PANTHER" id="PTHR43639:SF1">
    <property type="entry name" value="SHORT-CHAIN DEHYDROGENASE_REDUCTASE FAMILY PROTEIN"/>
    <property type="match status" value="1"/>
</dbReference>
<dbReference type="Gene3D" id="3.40.50.720">
    <property type="entry name" value="NAD(P)-binding Rossmann-like Domain"/>
    <property type="match status" value="1"/>
</dbReference>
<accession>A0ABS4R793</accession>
<dbReference type="PANTHER" id="PTHR43639">
    <property type="entry name" value="OXIDOREDUCTASE, SHORT-CHAIN DEHYDROGENASE/REDUCTASE FAMILY (AFU_ORTHOLOGUE AFUA_5G02870)"/>
    <property type="match status" value="1"/>
</dbReference>
<comment type="similarity">
    <text evidence="1">Belongs to the short-chain dehydrogenases/reductases (SDR) family.</text>
</comment>
<dbReference type="PROSITE" id="PS00061">
    <property type="entry name" value="ADH_SHORT"/>
    <property type="match status" value="1"/>
</dbReference>
<dbReference type="EMBL" id="JAGILA010000007">
    <property type="protein sequence ID" value="MBP2238200.1"/>
    <property type="molecule type" value="Genomic_DNA"/>
</dbReference>
<organism evidence="4 5">
    <name type="scientific">Sinorhizobium kostiense</name>
    <dbReference type="NCBI Taxonomy" id="76747"/>
    <lineage>
        <taxon>Bacteria</taxon>
        <taxon>Pseudomonadati</taxon>
        <taxon>Pseudomonadota</taxon>
        <taxon>Alphaproteobacteria</taxon>
        <taxon>Hyphomicrobiales</taxon>
        <taxon>Rhizobiaceae</taxon>
        <taxon>Sinorhizobium/Ensifer group</taxon>
        <taxon>Sinorhizobium</taxon>
    </lineage>
</organism>
<dbReference type="InterPro" id="IPR057326">
    <property type="entry name" value="KR_dom"/>
</dbReference>
<name>A0ABS4R793_9HYPH</name>
<evidence type="ECO:0000256" key="2">
    <source>
        <dbReference type="ARBA" id="ARBA00023002"/>
    </source>
</evidence>
<feature type="domain" description="Ketoreductase" evidence="3">
    <location>
        <begin position="11"/>
        <end position="198"/>
    </location>
</feature>
<evidence type="ECO:0000256" key="1">
    <source>
        <dbReference type="ARBA" id="ARBA00006484"/>
    </source>
</evidence>
<dbReference type="PRINTS" id="PR00080">
    <property type="entry name" value="SDRFAMILY"/>
</dbReference>
<dbReference type="RefSeq" id="WP_209604994.1">
    <property type="nucleotide sequence ID" value="NZ_JAGILA010000007.1"/>
</dbReference>
<keyword evidence="5" id="KW-1185">Reference proteome</keyword>
<dbReference type="InterPro" id="IPR020904">
    <property type="entry name" value="Sc_DH/Rdtase_CS"/>
</dbReference>
<dbReference type="Pfam" id="PF13561">
    <property type="entry name" value="adh_short_C2"/>
    <property type="match status" value="1"/>
</dbReference>
<evidence type="ECO:0000313" key="4">
    <source>
        <dbReference type="EMBL" id="MBP2238200.1"/>
    </source>
</evidence>
<keyword evidence="2" id="KW-0560">Oxidoreductase</keyword>
<evidence type="ECO:0000259" key="3">
    <source>
        <dbReference type="SMART" id="SM00822"/>
    </source>
</evidence>